<feature type="transmembrane region" description="Helical" evidence="1">
    <location>
        <begin position="35"/>
        <end position="51"/>
    </location>
</feature>
<keyword evidence="1" id="KW-1133">Transmembrane helix</keyword>
<keyword evidence="1" id="KW-0812">Transmembrane</keyword>
<keyword evidence="4" id="KW-1185">Reference proteome</keyword>
<evidence type="ECO:0000256" key="1">
    <source>
        <dbReference type="SAM" id="Phobius"/>
    </source>
</evidence>
<dbReference type="PANTHER" id="PTHR43081">
    <property type="entry name" value="ADENYLATE CYCLASE, TERMINAL-DIFFERENTIATION SPECIFIC-RELATED"/>
    <property type="match status" value="1"/>
</dbReference>
<protein>
    <submittedName>
        <fullName evidence="3">Adenylate cyclase</fullName>
        <ecNumber evidence="3">4.6.1.1</ecNumber>
    </submittedName>
</protein>
<organism evidence="3 4">
    <name type="scientific">Rhizobium binae</name>
    <dbReference type="NCBI Taxonomy" id="1138190"/>
    <lineage>
        <taxon>Bacteria</taxon>
        <taxon>Pseudomonadati</taxon>
        <taxon>Pseudomonadota</taxon>
        <taxon>Alphaproteobacteria</taxon>
        <taxon>Hyphomicrobiales</taxon>
        <taxon>Rhizobiaceae</taxon>
        <taxon>Rhizobium/Agrobacterium group</taxon>
        <taxon>Rhizobium</taxon>
    </lineage>
</organism>
<dbReference type="PROSITE" id="PS50125">
    <property type="entry name" value="GUANYLATE_CYCLASE_2"/>
    <property type="match status" value="1"/>
</dbReference>
<proteinExistence type="predicted"/>
<feature type="transmembrane region" description="Helical" evidence="1">
    <location>
        <begin position="110"/>
        <end position="131"/>
    </location>
</feature>
<dbReference type="SMART" id="SM00044">
    <property type="entry name" value="CYCc"/>
    <property type="match status" value="1"/>
</dbReference>
<dbReference type="InterPro" id="IPR001054">
    <property type="entry name" value="A/G_cyclase"/>
</dbReference>
<dbReference type="GeneID" id="91147949"/>
<feature type="domain" description="Guanylate cyclase" evidence="2">
    <location>
        <begin position="159"/>
        <end position="288"/>
    </location>
</feature>
<dbReference type="RefSeq" id="WP_168294576.1">
    <property type="nucleotide sequence ID" value="NZ_CP071604.1"/>
</dbReference>
<evidence type="ECO:0000313" key="4">
    <source>
        <dbReference type="Proteomes" id="UP001549077"/>
    </source>
</evidence>
<name>A0ABV2MCS2_9HYPH</name>
<gene>
    <name evidence="3" type="ORF">ABID08_001616</name>
</gene>
<sequence length="353" mass="39169">MREISPTQNWILIVIVLAASGVVYDSMFYSEQTPVVGAIFALFIGMPIIAFERKVLFRGLYRRIQKLPTFAFIITELVIYEILMSIGFACAGLLLRSVGVLKPTSLLDLVIMPFDVFLYALVVCLALIFILRVRELLGREVFASMLISRYRNPVKEERVFLFIDLVDSTAFAEKHGDLRAQQLLSSLFATFAEPVRRHKGMINDYVGDAAIITWPLARGLKDARCVRCIFDILADIEANAAGWRKNYGQVPKLRAALHGGEIITAEVGVDHHKISYFGDTVNTTARLETLCRSLNRQVLISAELAGRMTFPEDIACEDLGIHAVKGRGQTLGVVALSSRAVTVLNTPAIVLHG</sequence>
<dbReference type="CDD" id="cd07302">
    <property type="entry name" value="CHD"/>
    <property type="match status" value="1"/>
</dbReference>
<feature type="transmembrane region" description="Helical" evidence="1">
    <location>
        <begin position="9"/>
        <end position="29"/>
    </location>
</feature>
<dbReference type="SUPFAM" id="SSF55073">
    <property type="entry name" value="Nucleotide cyclase"/>
    <property type="match status" value="1"/>
</dbReference>
<accession>A0ABV2MCS2</accession>
<keyword evidence="1" id="KW-0472">Membrane</keyword>
<dbReference type="Pfam" id="PF00211">
    <property type="entry name" value="Guanylate_cyc"/>
    <property type="match status" value="1"/>
</dbReference>
<dbReference type="EC" id="4.6.1.1" evidence="3"/>
<dbReference type="GO" id="GO:0004016">
    <property type="term" value="F:adenylate cyclase activity"/>
    <property type="evidence" value="ECO:0007669"/>
    <property type="project" value="UniProtKB-EC"/>
</dbReference>
<dbReference type="InterPro" id="IPR029787">
    <property type="entry name" value="Nucleotide_cyclase"/>
</dbReference>
<evidence type="ECO:0000313" key="3">
    <source>
        <dbReference type="EMBL" id="MET3754267.1"/>
    </source>
</evidence>
<feature type="transmembrane region" description="Helical" evidence="1">
    <location>
        <begin position="72"/>
        <end position="95"/>
    </location>
</feature>
<dbReference type="InterPro" id="IPR050697">
    <property type="entry name" value="Adenylyl/Guanylyl_Cyclase_3/4"/>
</dbReference>
<evidence type="ECO:0000259" key="2">
    <source>
        <dbReference type="PROSITE" id="PS50125"/>
    </source>
</evidence>
<keyword evidence="3" id="KW-0456">Lyase</keyword>
<comment type="caution">
    <text evidence="3">The sequence shown here is derived from an EMBL/GenBank/DDBJ whole genome shotgun (WGS) entry which is preliminary data.</text>
</comment>
<dbReference type="Proteomes" id="UP001549077">
    <property type="component" value="Unassembled WGS sequence"/>
</dbReference>
<reference evidence="3 4" key="1">
    <citation type="submission" date="2024-06" db="EMBL/GenBank/DDBJ databases">
        <title>Genomic Encyclopedia of Type Strains, Phase IV (KMG-IV): sequencing the most valuable type-strain genomes for metagenomic binning, comparative biology and taxonomic classification.</title>
        <authorList>
            <person name="Goeker M."/>
        </authorList>
    </citation>
    <scope>NUCLEOTIDE SEQUENCE [LARGE SCALE GENOMIC DNA]</scope>
    <source>
        <strain evidence="3 4">DSM 29288</strain>
    </source>
</reference>
<dbReference type="Gene3D" id="3.30.70.1230">
    <property type="entry name" value="Nucleotide cyclase"/>
    <property type="match status" value="1"/>
</dbReference>
<dbReference type="EMBL" id="JBEPMY010000003">
    <property type="protein sequence ID" value="MET3754267.1"/>
    <property type="molecule type" value="Genomic_DNA"/>
</dbReference>
<dbReference type="PANTHER" id="PTHR43081:SF1">
    <property type="entry name" value="ADENYLATE CYCLASE, TERMINAL-DIFFERENTIATION SPECIFIC"/>
    <property type="match status" value="1"/>
</dbReference>